<organism evidence="1 2">
    <name type="scientific">Euplotes crassus</name>
    <dbReference type="NCBI Taxonomy" id="5936"/>
    <lineage>
        <taxon>Eukaryota</taxon>
        <taxon>Sar</taxon>
        <taxon>Alveolata</taxon>
        <taxon>Ciliophora</taxon>
        <taxon>Intramacronucleata</taxon>
        <taxon>Spirotrichea</taxon>
        <taxon>Hypotrichia</taxon>
        <taxon>Euplotida</taxon>
        <taxon>Euplotidae</taxon>
        <taxon>Moneuplotes</taxon>
    </lineage>
</organism>
<evidence type="ECO:0000313" key="1">
    <source>
        <dbReference type="EMBL" id="CAI2368073.1"/>
    </source>
</evidence>
<protein>
    <submittedName>
        <fullName evidence="1">Uncharacterized protein</fullName>
    </submittedName>
</protein>
<name>A0AAD1UIX3_EUPCR</name>
<proteinExistence type="predicted"/>
<sequence>MELKNPSSKAVKKFSSKVEKAWENYEQVQKIKSQMSKLMPNFDLEKEINNIKTEKIDEDQPLSANDERLKKMKENILNKYRKMIKQRPLDHAVLYLIQHSELMTDDPISTERLLLCCWKSRHFKSLSVTLDMLVEAGIVITLSELEVIVLEFLKKGIQHNENIHKYVQYLSFAKGYSLPSEVWKKYLDEILIYASKIFNNKLPKSENLEIAMDCAMNMFTDVYNNTCFSNGVEQVTPEFKKILQITFASLETFTNNVKSVAEKTQKRTSVVRPFLLCILKNNISLTELFKNEFYTQFFVGELVNWGLESPDFFQALFTKICKEGFSAGKIPWSVYKGVKDELHHTENKDLYFFVTKYFFDNYEDQEEVCSYVFTIPEYKELIKYFLSNKEDLNDDLIEMNENNEAEYDGFLIV</sequence>
<dbReference type="Proteomes" id="UP001295684">
    <property type="component" value="Unassembled WGS sequence"/>
</dbReference>
<comment type="caution">
    <text evidence="1">The sequence shown here is derived from an EMBL/GenBank/DDBJ whole genome shotgun (WGS) entry which is preliminary data.</text>
</comment>
<gene>
    <name evidence="1" type="ORF">ECRASSUSDP1_LOCUS9362</name>
</gene>
<dbReference type="EMBL" id="CAMPGE010009199">
    <property type="protein sequence ID" value="CAI2368073.1"/>
    <property type="molecule type" value="Genomic_DNA"/>
</dbReference>
<keyword evidence="2" id="KW-1185">Reference proteome</keyword>
<accession>A0AAD1UIX3</accession>
<dbReference type="AlphaFoldDB" id="A0AAD1UIX3"/>
<reference evidence="1" key="1">
    <citation type="submission" date="2023-07" db="EMBL/GenBank/DDBJ databases">
        <authorList>
            <consortium name="AG Swart"/>
            <person name="Singh M."/>
            <person name="Singh A."/>
            <person name="Seah K."/>
            <person name="Emmerich C."/>
        </authorList>
    </citation>
    <scope>NUCLEOTIDE SEQUENCE</scope>
    <source>
        <strain evidence="1">DP1</strain>
    </source>
</reference>
<evidence type="ECO:0000313" key="2">
    <source>
        <dbReference type="Proteomes" id="UP001295684"/>
    </source>
</evidence>